<evidence type="ECO:0000256" key="1">
    <source>
        <dbReference type="ARBA" id="ARBA00004123"/>
    </source>
</evidence>
<dbReference type="STRING" id="106004.A0A1Y2DG51"/>
<feature type="compositionally biased region" description="Low complexity" evidence="3">
    <location>
        <begin position="778"/>
        <end position="789"/>
    </location>
</feature>
<feature type="region of interest" description="Disordered" evidence="3">
    <location>
        <begin position="193"/>
        <end position="217"/>
    </location>
</feature>
<feature type="compositionally biased region" description="Pro residues" evidence="3">
    <location>
        <begin position="134"/>
        <end position="157"/>
    </location>
</feature>
<feature type="compositionally biased region" description="Polar residues" evidence="3">
    <location>
        <begin position="790"/>
        <end position="802"/>
    </location>
</feature>
<accession>A0A1Y2DG51</accession>
<dbReference type="PANTHER" id="PTHR31001">
    <property type="entry name" value="UNCHARACTERIZED TRANSCRIPTIONAL REGULATORY PROTEIN"/>
    <property type="match status" value="1"/>
</dbReference>
<feature type="compositionally biased region" description="Pro residues" evidence="3">
    <location>
        <begin position="260"/>
        <end position="277"/>
    </location>
</feature>
<feature type="compositionally biased region" description="Basic and acidic residues" evidence="3">
    <location>
        <begin position="244"/>
        <end position="254"/>
    </location>
</feature>
<dbReference type="Proteomes" id="UP000193467">
    <property type="component" value="Unassembled WGS sequence"/>
</dbReference>
<feature type="compositionally biased region" description="Low complexity" evidence="3">
    <location>
        <begin position="158"/>
        <end position="170"/>
    </location>
</feature>
<dbReference type="InterPro" id="IPR001138">
    <property type="entry name" value="Zn2Cys6_DnaBD"/>
</dbReference>
<dbReference type="CDD" id="cd12148">
    <property type="entry name" value="fungal_TF_MHR"/>
    <property type="match status" value="1"/>
</dbReference>
<dbReference type="InterPro" id="IPR036864">
    <property type="entry name" value="Zn2-C6_fun-type_DNA-bd_sf"/>
</dbReference>
<feature type="region of interest" description="Disordered" evidence="3">
    <location>
        <begin position="1"/>
        <end position="46"/>
    </location>
</feature>
<evidence type="ECO:0000259" key="4">
    <source>
        <dbReference type="PROSITE" id="PS50048"/>
    </source>
</evidence>
<feature type="region of interest" description="Disordered" evidence="3">
    <location>
        <begin position="778"/>
        <end position="823"/>
    </location>
</feature>
<feature type="region of interest" description="Disordered" evidence="3">
    <location>
        <begin position="728"/>
        <end position="761"/>
    </location>
</feature>
<dbReference type="GO" id="GO:0005634">
    <property type="term" value="C:nucleus"/>
    <property type="evidence" value="ECO:0007669"/>
    <property type="project" value="UniProtKB-SubCell"/>
</dbReference>
<name>A0A1Y2DG51_9BASI</name>
<comment type="caution">
    <text evidence="5">The sequence shown here is derived from an EMBL/GenBank/DDBJ whole genome shotgun (WGS) entry which is preliminary data.</text>
</comment>
<protein>
    <recommendedName>
        <fullName evidence="4">Zn(2)-C6 fungal-type domain-containing protein</fullName>
    </recommendedName>
</protein>
<evidence type="ECO:0000313" key="5">
    <source>
        <dbReference type="EMBL" id="ORY57675.1"/>
    </source>
</evidence>
<evidence type="ECO:0000313" key="6">
    <source>
        <dbReference type="Proteomes" id="UP000193467"/>
    </source>
</evidence>
<sequence>MQHLGAASSMGSPEGDEKPQGSAPKARRTSQRPSLSCGECARRKTKCDKVVPCSQCVKRGKSHLCRQELFPSAKQRNNDLPPEPQPHVITDQQSARAAVFGDIVDLRTTVDLLRSKVSALEGVLADVFSGPVPLPAHPQPQPQPLLQPALHAPPPHPQQQQHHQQPFFAPSDSSYGAAQSYRSIDETAALIEDRRSSLDPSNSGDAREDSGKQAEEELEASVALEFLALGRHRHHGVTSMDMTKNADEGQRLPEGEQQPPVQPHPHPPSYDAPPPSYPPLPYALYPTASSLAASLPPHQQGSIILHHSLDQLAWHHGAVHAPSFRREVEEFWSWGERRVDVCNPAWLALYFAMLVVGVGNLGPGMAESMSLTEEDQSTLARRWFDCSMACLYASNFLQHHTVFGLQAITCLVVSGQDAAGPNLIPTLLTTGISSAQELGLHRMISDEEWEQQVRDLPEETRVKSLIGRETRKRIFWSLTTQDWFRTPLQKIYVVQPTQVTTPLPINAQDEDLLTGRLINRPPSHYTIVSKLLLWIQIARCLQSVFEHIDTHASSPSYDFLLRVDERLCDILSNAPDWLRVGGPTDGMPACVDWVRTTFLISSNHKMLTLHRPFLHRAFQDSRYETSRRRAITASRTILREAARCGDQIFRLWTIPYHITAAGCIVLLDLFQRVGSTSSATVLGEERREVEGALKALESMQHVSAVAKRGVALITNLLGEERRLREERARDGIGMAMNGDGGGSRGRKRAFTSDGASSDGRGEYTQAAKKMALNEIISPAPSSTVSTPTSEQPQHPSPAYSTNGTGGTYFKHPGGGGTYANGTSPSMAGSDSTFDYGAGSLELPHSFMSTFAESGSDWGLFDASANGFGGVAGGTNGATNGVGGSALALEPFEIDSHYLPTLHQGWGGASPQAGPGGGLPWMT</sequence>
<dbReference type="SUPFAM" id="SSF57701">
    <property type="entry name" value="Zn2/Cys6 DNA-binding domain"/>
    <property type="match status" value="1"/>
</dbReference>
<dbReference type="PROSITE" id="PS00463">
    <property type="entry name" value="ZN2_CY6_FUNGAL_1"/>
    <property type="match status" value="1"/>
</dbReference>
<dbReference type="CDD" id="cd00067">
    <property type="entry name" value="GAL4"/>
    <property type="match status" value="1"/>
</dbReference>
<dbReference type="InterPro" id="IPR050613">
    <property type="entry name" value="Sec_Metabolite_Reg"/>
</dbReference>
<dbReference type="AlphaFoldDB" id="A0A1Y2DG51"/>
<feature type="region of interest" description="Disordered" evidence="3">
    <location>
        <begin position="235"/>
        <end position="277"/>
    </location>
</feature>
<feature type="domain" description="Zn(2)-C6 fungal-type" evidence="4">
    <location>
        <begin position="36"/>
        <end position="67"/>
    </location>
</feature>
<dbReference type="OrthoDB" id="3364175at2759"/>
<dbReference type="InParanoid" id="A0A1Y2DG51"/>
<feature type="compositionally biased region" description="Basic and acidic residues" evidence="3">
    <location>
        <begin position="205"/>
        <end position="215"/>
    </location>
</feature>
<dbReference type="GO" id="GO:0008270">
    <property type="term" value="F:zinc ion binding"/>
    <property type="evidence" value="ECO:0007669"/>
    <property type="project" value="InterPro"/>
</dbReference>
<evidence type="ECO:0000256" key="3">
    <source>
        <dbReference type="SAM" id="MobiDB-lite"/>
    </source>
</evidence>
<proteinExistence type="predicted"/>
<dbReference type="SMART" id="SM00066">
    <property type="entry name" value="GAL4"/>
    <property type="match status" value="1"/>
</dbReference>
<dbReference type="PANTHER" id="PTHR31001:SF90">
    <property type="entry name" value="CENTROMERE DNA-BINDING PROTEIN COMPLEX CBF3 SUBUNIT B"/>
    <property type="match status" value="1"/>
</dbReference>
<dbReference type="GO" id="GO:0000981">
    <property type="term" value="F:DNA-binding transcription factor activity, RNA polymerase II-specific"/>
    <property type="evidence" value="ECO:0007669"/>
    <property type="project" value="InterPro"/>
</dbReference>
<dbReference type="PROSITE" id="PS50048">
    <property type="entry name" value="ZN2_CY6_FUNGAL_2"/>
    <property type="match status" value="1"/>
</dbReference>
<reference evidence="5 6" key="1">
    <citation type="submission" date="2016-07" db="EMBL/GenBank/DDBJ databases">
        <title>Pervasive Adenine N6-methylation of Active Genes in Fungi.</title>
        <authorList>
            <consortium name="DOE Joint Genome Institute"/>
            <person name="Mondo S.J."/>
            <person name="Dannebaum R.O."/>
            <person name="Kuo R.C."/>
            <person name="Labutti K."/>
            <person name="Haridas S."/>
            <person name="Kuo A."/>
            <person name="Salamov A."/>
            <person name="Ahrendt S.R."/>
            <person name="Lipzen A."/>
            <person name="Sullivan W."/>
            <person name="Andreopoulos W.B."/>
            <person name="Clum A."/>
            <person name="Lindquist E."/>
            <person name="Daum C."/>
            <person name="Ramamoorthy G.K."/>
            <person name="Gryganskyi A."/>
            <person name="Culley D."/>
            <person name="Magnuson J.K."/>
            <person name="James T.Y."/>
            <person name="O'Malley M.A."/>
            <person name="Stajich J.E."/>
            <person name="Spatafora J.W."/>
            <person name="Visel A."/>
            <person name="Grigoriev I.V."/>
        </authorList>
    </citation>
    <scope>NUCLEOTIDE SEQUENCE [LARGE SCALE GENOMIC DNA]</scope>
    <source>
        <strain evidence="5 6">62-1032</strain>
    </source>
</reference>
<keyword evidence="6" id="KW-1185">Reference proteome</keyword>
<dbReference type="Gene3D" id="4.10.240.10">
    <property type="entry name" value="Zn(2)-C6 fungal-type DNA-binding domain"/>
    <property type="match status" value="1"/>
</dbReference>
<organism evidence="5 6">
    <name type="scientific">Leucosporidium creatinivorum</name>
    <dbReference type="NCBI Taxonomy" id="106004"/>
    <lineage>
        <taxon>Eukaryota</taxon>
        <taxon>Fungi</taxon>
        <taxon>Dikarya</taxon>
        <taxon>Basidiomycota</taxon>
        <taxon>Pucciniomycotina</taxon>
        <taxon>Microbotryomycetes</taxon>
        <taxon>Leucosporidiales</taxon>
        <taxon>Leucosporidium</taxon>
    </lineage>
</organism>
<feature type="region of interest" description="Disordered" evidence="3">
    <location>
        <begin position="134"/>
        <end position="179"/>
    </location>
</feature>
<comment type="subcellular location">
    <subcellularLocation>
        <location evidence="1">Nucleus</location>
    </subcellularLocation>
</comment>
<gene>
    <name evidence="5" type="ORF">BCR35DRAFT_309569</name>
</gene>
<keyword evidence="2" id="KW-0539">Nucleus</keyword>
<dbReference type="EMBL" id="MCGR01000081">
    <property type="protein sequence ID" value="ORY57675.1"/>
    <property type="molecule type" value="Genomic_DNA"/>
</dbReference>
<dbReference type="Pfam" id="PF00172">
    <property type="entry name" value="Zn_clus"/>
    <property type="match status" value="1"/>
</dbReference>
<evidence type="ECO:0000256" key="2">
    <source>
        <dbReference type="ARBA" id="ARBA00023242"/>
    </source>
</evidence>